<feature type="transmembrane region" description="Helical" evidence="7">
    <location>
        <begin position="89"/>
        <end position="109"/>
    </location>
</feature>
<sequence>MIKRNLPLMITIGVFVLGYLYCLTQFPGFASTRVICNILTDNAFLGIIAVGMTFVILSGGIDLSVGSVIAFTGVFLAKVVGDFGLSPLLAFPLVLVMGCAFGAFMGLLIDALKIPAFIITLAGMFFLRGVSYLVSEESIPINHPIYDTLSSLAWKIPGGGRLSAMGLLMLAVVVIGIFLAHRTRFGNQVYAIGGNATSANLMGISTRSTTIRIYMLSTGLATLAGIVFSIYTQAGYALAGVGVELDAIASVVIGGTLLSGGVGTVLGTLFGVAIQGLIQTYINFDGTLSSWWTKIAIGILLFIFIALQRGLTVLWENRQSSPVTRVNIGAAIKTPLRVERRRRLRVRELTDKAFDIFNHMVVADKERTALVQGFRDNIQNTLFAIARFTARLFRQECHRVALIQ</sequence>
<evidence type="ECO:0000256" key="3">
    <source>
        <dbReference type="ARBA" id="ARBA00022475"/>
    </source>
</evidence>
<dbReference type="GO" id="GO:0005886">
    <property type="term" value="C:plasma membrane"/>
    <property type="evidence" value="ECO:0007669"/>
    <property type="project" value="UniProtKB-SubCell"/>
</dbReference>
<evidence type="ECO:0000313" key="9">
    <source>
        <dbReference type="Proteomes" id="UP000254255"/>
    </source>
</evidence>
<dbReference type="InterPro" id="IPR001851">
    <property type="entry name" value="ABC_transp_permease"/>
</dbReference>
<feature type="transmembrane region" description="Helical" evidence="7">
    <location>
        <begin position="6"/>
        <end position="23"/>
    </location>
</feature>
<reference evidence="8 9" key="1">
    <citation type="submission" date="2018-06" db="EMBL/GenBank/DDBJ databases">
        <authorList>
            <consortium name="Pathogen Informatics"/>
            <person name="Doyle S."/>
        </authorList>
    </citation>
    <scope>NUCLEOTIDE SEQUENCE [LARGE SCALE GENOMIC DNA]</scope>
    <source>
        <strain evidence="8 9">NCTC13148</strain>
    </source>
</reference>
<dbReference type="Proteomes" id="UP000254255">
    <property type="component" value="Unassembled WGS sequence"/>
</dbReference>
<evidence type="ECO:0000256" key="4">
    <source>
        <dbReference type="ARBA" id="ARBA00022692"/>
    </source>
</evidence>
<keyword evidence="6 7" id="KW-0472">Membrane</keyword>
<dbReference type="PANTHER" id="PTHR32196:SF63">
    <property type="entry name" value="INNER MEMBRANE ABC TRANSPORTER PERMEASE PROTEIN YJFF"/>
    <property type="match status" value="1"/>
</dbReference>
<keyword evidence="5 7" id="KW-1133">Transmembrane helix</keyword>
<feature type="transmembrane region" description="Helical" evidence="7">
    <location>
        <begin position="211"/>
        <end position="231"/>
    </location>
</feature>
<evidence type="ECO:0000256" key="2">
    <source>
        <dbReference type="ARBA" id="ARBA00007942"/>
    </source>
</evidence>
<feature type="transmembrane region" description="Helical" evidence="7">
    <location>
        <begin position="162"/>
        <end position="180"/>
    </location>
</feature>
<dbReference type="EMBL" id="UGET01000004">
    <property type="protein sequence ID" value="STL92007.1"/>
    <property type="molecule type" value="Genomic_DNA"/>
</dbReference>
<dbReference type="PANTHER" id="PTHR32196">
    <property type="entry name" value="ABC TRANSPORTER PERMEASE PROTEIN YPHD-RELATED-RELATED"/>
    <property type="match status" value="1"/>
</dbReference>
<keyword evidence="3" id="KW-1003">Cell membrane</keyword>
<comment type="subcellular location">
    <subcellularLocation>
        <location evidence="1">Cell inner membrane</location>
        <topology evidence="1">Multi-pass membrane protein</topology>
    </subcellularLocation>
</comment>
<accession>A0A377CEJ4</accession>
<feature type="transmembrane region" description="Helical" evidence="7">
    <location>
        <begin position="251"/>
        <end position="274"/>
    </location>
</feature>
<evidence type="ECO:0000256" key="7">
    <source>
        <dbReference type="SAM" id="Phobius"/>
    </source>
</evidence>
<feature type="transmembrane region" description="Helical" evidence="7">
    <location>
        <begin position="44"/>
        <end position="77"/>
    </location>
</feature>
<protein>
    <submittedName>
        <fullName evidence="8">ABC transporter permease</fullName>
    </submittedName>
</protein>
<proteinExistence type="inferred from homology"/>
<evidence type="ECO:0000256" key="5">
    <source>
        <dbReference type="ARBA" id="ARBA00022989"/>
    </source>
</evidence>
<evidence type="ECO:0000256" key="6">
    <source>
        <dbReference type="ARBA" id="ARBA00023136"/>
    </source>
</evidence>
<dbReference type="CDD" id="cd06579">
    <property type="entry name" value="TM_PBP1_transp_AraH_like"/>
    <property type="match status" value="1"/>
</dbReference>
<dbReference type="AlphaFoldDB" id="A0A377CEJ4"/>
<gene>
    <name evidence="8" type="primary">yjfF</name>
    <name evidence="8" type="ORF">NCTC13148_04770</name>
</gene>
<organism evidence="8 9">
    <name type="scientific">Escherichia coli</name>
    <dbReference type="NCBI Taxonomy" id="562"/>
    <lineage>
        <taxon>Bacteria</taxon>
        <taxon>Pseudomonadati</taxon>
        <taxon>Pseudomonadota</taxon>
        <taxon>Gammaproteobacteria</taxon>
        <taxon>Enterobacterales</taxon>
        <taxon>Enterobacteriaceae</taxon>
        <taxon>Escherichia</taxon>
    </lineage>
</organism>
<evidence type="ECO:0000256" key="1">
    <source>
        <dbReference type="ARBA" id="ARBA00004429"/>
    </source>
</evidence>
<keyword evidence="4 7" id="KW-0812">Transmembrane</keyword>
<dbReference type="Pfam" id="PF02653">
    <property type="entry name" value="BPD_transp_2"/>
    <property type="match status" value="1"/>
</dbReference>
<dbReference type="GO" id="GO:0022857">
    <property type="term" value="F:transmembrane transporter activity"/>
    <property type="evidence" value="ECO:0007669"/>
    <property type="project" value="InterPro"/>
</dbReference>
<evidence type="ECO:0000313" key="8">
    <source>
        <dbReference type="EMBL" id="STL92007.1"/>
    </source>
</evidence>
<dbReference type="NCBIfam" id="NF008630">
    <property type="entry name" value="PRK11618.1"/>
    <property type="match status" value="1"/>
</dbReference>
<feature type="transmembrane region" description="Helical" evidence="7">
    <location>
        <begin position="116"/>
        <end position="134"/>
    </location>
</feature>
<name>A0A377CEJ4_ECOLX</name>
<feature type="transmembrane region" description="Helical" evidence="7">
    <location>
        <begin position="295"/>
        <end position="315"/>
    </location>
</feature>
<comment type="similarity">
    <text evidence="2">Belongs to the binding-protein-dependent transport system permease family. AraH/RbsC subfamily.</text>
</comment>